<dbReference type="InterPro" id="IPR007693">
    <property type="entry name" value="DNA_helicase_DnaB-like_N"/>
</dbReference>
<dbReference type="PANTHER" id="PTHR30153:SF2">
    <property type="entry name" value="REPLICATIVE DNA HELICASE"/>
    <property type="match status" value="1"/>
</dbReference>
<accession>A0ABY9V917</accession>
<evidence type="ECO:0000256" key="1">
    <source>
        <dbReference type="ARBA" id="ARBA00022705"/>
    </source>
</evidence>
<dbReference type="Proteomes" id="UP001305606">
    <property type="component" value="Chromosome"/>
</dbReference>
<dbReference type="Pfam" id="PF00772">
    <property type="entry name" value="DnaB"/>
    <property type="match status" value="1"/>
</dbReference>
<keyword evidence="2" id="KW-0238">DNA-binding</keyword>
<dbReference type="EMBL" id="CP117522">
    <property type="protein sequence ID" value="WNF01373.1"/>
    <property type="molecule type" value="Genomic_DNA"/>
</dbReference>
<dbReference type="InterPro" id="IPR016136">
    <property type="entry name" value="DNA_helicase_N/primase_C"/>
</dbReference>
<protein>
    <submittedName>
        <fullName evidence="5">DnaB-like helicase N-terminal domain-containing protein</fullName>
    </submittedName>
</protein>
<evidence type="ECO:0000313" key="6">
    <source>
        <dbReference type="Proteomes" id="UP001305606"/>
    </source>
</evidence>
<feature type="domain" description="DNA helicase DnaB-like N-terminal" evidence="4">
    <location>
        <begin position="19"/>
        <end position="124"/>
    </location>
</feature>
<evidence type="ECO:0000256" key="2">
    <source>
        <dbReference type="ARBA" id="ARBA00023125"/>
    </source>
</evidence>
<proteinExistence type="predicted"/>
<keyword evidence="6" id="KW-1185">Reference proteome</keyword>
<reference evidence="5 6" key="1">
    <citation type="submission" date="2023-02" db="EMBL/GenBank/DDBJ databases">
        <title>Streptomyces sp. SCA4-21 with antifungal activity against Fusarium oxysporum f. sp. cubense, Streptomyces sp. SCA2-17 with antifungal activity against Fusarium oxysporum f. sp. cubense.</title>
        <authorList>
            <person name="Qi D."/>
        </authorList>
    </citation>
    <scope>NUCLEOTIDE SEQUENCE [LARGE SCALE GENOMIC DNA]</scope>
    <source>
        <strain evidence="5 6">SCA4-21</strain>
    </source>
</reference>
<feature type="region of interest" description="Disordered" evidence="3">
    <location>
        <begin position="135"/>
        <end position="158"/>
    </location>
</feature>
<dbReference type="RefSeq" id="WP_311039692.1">
    <property type="nucleotide sequence ID" value="NZ_CP117522.1"/>
</dbReference>
<gene>
    <name evidence="5" type="ORF">PS467_41660</name>
</gene>
<keyword evidence="1" id="KW-0235">DNA replication</keyword>
<dbReference type="SUPFAM" id="SSF48024">
    <property type="entry name" value="N-terminal domain of DnaB helicase"/>
    <property type="match status" value="1"/>
</dbReference>
<evidence type="ECO:0000256" key="3">
    <source>
        <dbReference type="SAM" id="MobiDB-lite"/>
    </source>
</evidence>
<sequence>MTKTLTGGLHDPGQPPPRPSDEHAERMVLAALLQHPASTTHLTAILDTKHFTTPAHQQVFSAAVAAYRRNQSCAPADVLAEMARRQHDHPSAPTAAAPEQLVISLANSAPVEAVTLYYAAIIRDLAALRRRHQRNWHPEGLPDPPMRGFLVDEDDDHP</sequence>
<name>A0ABY9V917_9ACTN</name>
<dbReference type="Gene3D" id="1.10.860.10">
    <property type="entry name" value="DNAb Helicase, Chain A"/>
    <property type="match status" value="1"/>
</dbReference>
<organism evidence="5 6">
    <name type="scientific">Streptomyces luomodiensis</name>
    <dbReference type="NCBI Taxonomy" id="3026192"/>
    <lineage>
        <taxon>Bacteria</taxon>
        <taxon>Bacillati</taxon>
        <taxon>Actinomycetota</taxon>
        <taxon>Actinomycetes</taxon>
        <taxon>Kitasatosporales</taxon>
        <taxon>Streptomycetaceae</taxon>
        <taxon>Streptomyces</taxon>
    </lineage>
</organism>
<dbReference type="InterPro" id="IPR036185">
    <property type="entry name" value="DNA_heli_DnaB-like_N_sf"/>
</dbReference>
<feature type="region of interest" description="Disordered" evidence="3">
    <location>
        <begin position="1"/>
        <end position="22"/>
    </location>
</feature>
<evidence type="ECO:0000313" key="5">
    <source>
        <dbReference type="EMBL" id="WNF01373.1"/>
    </source>
</evidence>
<dbReference type="PANTHER" id="PTHR30153">
    <property type="entry name" value="REPLICATIVE DNA HELICASE DNAB"/>
    <property type="match status" value="1"/>
</dbReference>
<evidence type="ECO:0000259" key="4">
    <source>
        <dbReference type="Pfam" id="PF00772"/>
    </source>
</evidence>